<dbReference type="AlphaFoldDB" id="A0AAE1DL13"/>
<organism evidence="10 11">
    <name type="scientific">Elysia crispata</name>
    <name type="common">lettuce slug</name>
    <dbReference type="NCBI Taxonomy" id="231223"/>
    <lineage>
        <taxon>Eukaryota</taxon>
        <taxon>Metazoa</taxon>
        <taxon>Spiralia</taxon>
        <taxon>Lophotrochozoa</taxon>
        <taxon>Mollusca</taxon>
        <taxon>Gastropoda</taxon>
        <taxon>Heterobranchia</taxon>
        <taxon>Euthyneura</taxon>
        <taxon>Panpulmonata</taxon>
        <taxon>Sacoglossa</taxon>
        <taxon>Placobranchoidea</taxon>
        <taxon>Plakobranchidae</taxon>
        <taxon>Elysia</taxon>
    </lineage>
</organism>
<accession>A0AAE1DL13</accession>
<feature type="compositionally biased region" description="Polar residues" evidence="8">
    <location>
        <begin position="342"/>
        <end position="359"/>
    </location>
</feature>
<dbReference type="EMBL" id="JAWDGP010003405">
    <property type="protein sequence ID" value="KAK3774556.1"/>
    <property type="molecule type" value="Genomic_DNA"/>
</dbReference>
<dbReference type="Pfam" id="PF00929">
    <property type="entry name" value="RNase_T"/>
    <property type="match status" value="1"/>
</dbReference>
<keyword evidence="2" id="KW-0479">Metal-binding</keyword>
<dbReference type="PANTHER" id="PTHR23044">
    <property type="entry name" value="3'-5' EXONUCLEASE ERI1-RELATED"/>
    <property type="match status" value="1"/>
</dbReference>
<evidence type="ECO:0000256" key="3">
    <source>
        <dbReference type="ARBA" id="ARBA00022771"/>
    </source>
</evidence>
<dbReference type="GO" id="GO:0000175">
    <property type="term" value="F:3'-5'-RNA exonuclease activity"/>
    <property type="evidence" value="ECO:0007669"/>
    <property type="project" value="InterPro"/>
</dbReference>
<feature type="region of interest" description="Disordered" evidence="8">
    <location>
        <begin position="617"/>
        <end position="637"/>
    </location>
</feature>
<proteinExistence type="predicted"/>
<dbReference type="SUPFAM" id="SSF53098">
    <property type="entry name" value="Ribonuclease H-like"/>
    <property type="match status" value="1"/>
</dbReference>
<dbReference type="InterPro" id="IPR051274">
    <property type="entry name" value="3-5_Exoribonuclease"/>
</dbReference>
<evidence type="ECO:0000259" key="9">
    <source>
        <dbReference type="PROSITE" id="PS51999"/>
    </source>
</evidence>
<evidence type="ECO:0000256" key="1">
    <source>
        <dbReference type="ARBA" id="ARBA00022722"/>
    </source>
</evidence>
<keyword evidence="4" id="KW-0378">Hydrolase</keyword>
<evidence type="ECO:0000256" key="4">
    <source>
        <dbReference type="ARBA" id="ARBA00022801"/>
    </source>
</evidence>
<dbReference type="Pfam" id="PF06839">
    <property type="entry name" value="Zn_ribbon_GRF"/>
    <property type="match status" value="1"/>
</dbReference>
<dbReference type="PROSITE" id="PS51999">
    <property type="entry name" value="ZF_GRF"/>
    <property type="match status" value="1"/>
</dbReference>
<evidence type="ECO:0000313" key="11">
    <source>
        <dbReference type="Proteomes" id="UP001283361"/>
    </source>
</evidence>
<dbReference type="PANTHER" id="PTHR23044:SF61">
    <property type="entry name" value="3'-5' EXORIBONUCLEASE 1-RELATED"/>
    <property type="match status" value="1"/>
</dbReference>
<dbReference type="InterPro" id="IPR036397">
    <property type="entry name" value="RNaseH_sf"/>
</dbReference>
<name>A0AAE1DL13_9GAST</name>
<dbReference type="GO" id="GO:0008270">
    <property type="term" value="F:zinc ion binding"/>
    <property type="evidence" value="ECO:0007669"/>
    <property type="project" value="UniProtKB-KW"/>
</dbReference>
<dbReference type="Gene3D" id="3.30.420.10">
    <property type="entry name" value="Ribonuclease H-like superfamily/Ribonuclease H"/>
    <property type="match status" value="1"/>
</dbReference>
<evidence type="ECO:0000313" key="10">
    <source>
        <dbReference type="EMBL" id="KAK3774556.1"/>
    </source>
</evidence>
<protein>
    <recommendedName>
        <fullName evidence="9">GRF-type domain-containing protein</fullName>
    </recommendedName>
</protein>
<evidence type="ECO:0000256" key="5">
    <source>
        <dbReference type="ARBA" id="ARBA00022833"/>
    </source>
</evidence>
<feature type="region of interest" description="Disordered" evidence="8">
    <location>
        <begin position="339"/>
        <end position="366"/>
    </location>
</feature>
<sequence>MKLRLTEVPFFSEVLILNFAKSHAQKPCLFSFAGLFKNFRDTNEMAKSTKELAKELGLLRKRPLSVSSPRCLLKRQKNDQRFSHLIIIDFESTCWENDKLRPQEIIEFPAVVLNTQTGQLVDEFHFYLQPSEFPTLSSFCQQLTGISQNTVDEGIPLSMCLKKFVAWLGKLQDKKGIVCVNDKSNALSGQSEAALVTWSDWDLGVCLLYETRRKQISRPSVFNNWIDLRATYRKFYSRRPEGLNGALKELGIEFEGRQHSGLDDAKNTARLAWRMICDGCNMTITKSLKTDKQGFVERMSIPPATQKPDGTTPLKLHGGLPTVDGIRNTKSPFVIAEDKCETSSPSLPKTGSRSESVTIKPSSVGSPKSSKLLALDTLAKQGLVLKNGNQCAAILNRTSPSRKNISKQCHERLVSAKSAISNSKSSCGSKTIPSAISSKPSKPSSISLSSSESSITVTPKLAYSKALTANVYFEGHPQASSLQSHNKTMANTSLCSSMQDITSPSINSTKGLSLSVIQQSVYKTSRPFRSPCLASSSIQTPTQRSTGQFKTPIGEANFALTGMRATPPLCLCGRRSKRRQVQNNGPNMGRLFFTCPIGRQGTTANKVSCGFFQWESPVDHPSSSKSAPTLRQFSHPH</sequence>
<keyword evidence="6" id="KW-0269">Exonuclease</keyword>
<dbReference type="Proteomes" id="UP001283361">
    <property type="component" value="Unassembled WGS sequence"/>
</dbReference>
<dbReference type="GO" id="GO:0003676">
    <property type="term" value="F:nucleic acid binding"/>
    <property type="evidence" value="ECO:0007669"/>
    <property type="project" value="InterPro"/>
</dbReference>
<evidence type="ECO:0000256" key="8">
    <source>
        <dbReference type="SAM" id="MobiDB-lite"/>
    </source>
</evidence>
<evidence type="ECO:0000256" key="2">
    <source>
        <dbReference type="ARBA" id="ARBA00022723"/>
    </source>
</evidence>
<keyword evidence="11" id="KW-1185">Reference proteome</keyword>
<feature type="compositionally biased region" description="Polar residues" evidence="8">
    <location>
        <begin position="621"/>
        <end position="637"/>
    </location>
</feature>
<evidence type="ECO:0000256" key="7">
    <source>
        <dbReference type="PROSITE-ProRule" id="PRU01343"/>
    </source>
</evidence>
<keyword evidence="5" id="KW-0862">Zinc</keyword>
<feature type="region of interest" description="Disordered" evidence="8">
    <location>
        <begin position="301"/>
        <end position="322"/>
    </location>
</feature>
<reference evidence="10" key="1">
    <citation type="journal article" date="2023" name="G3 (Bethesda)">
        <title>A reference genome for the long-term kleptoplast-retaining sea slug Elysia crispata morphotype clarki.</title>
        <authorList>
            <person name="Eastman K.E."/>
            <person name="Pendleton A.L."/>
            <person name="Shaikh M.A."/>
            <person name="Suttiyut T."/>
            <person name="Ogas R."/>
            <person name="Tomko P."/>
            <person name="Gavelis G."/>
            <person name="Widhalm J.R."/>
            <person name="Wisecaver J.H."/>
        </authorList>
    </citation>
    <scope>NUCLEOTIDE SEQUENCE</scope>
    <source>
        <strain evidence="10">ECLA1</strain>
    </source>
</reference>
<dbReference type="CDD" id="cd06133">
    <property type="entry name" value="ERI-1_3'hExo_like"/>
    <property type="match status" value="1"/>
</dbReference>
<feature type="region of interest" description="Disordered" evidence="8">
    <location>
        <begin position="422"/>
        <end position="450"/>
    </location>
</feature>
<gene>
    <name evidence="10" type="ORF">RRG08_016926</name>
</gene>
<dbReference type="InterPro" id="IPR047201">
    <property type="entry name" value="ERI-1_3'hExo-like"/>
</dbReference>
<evidence type="ECO:0000256" key="6">
    <source>
        <dbReference type="ARBA" id="ARBA00022839"/>
    </source>
</evidence>
<dbReference type="SMART" id="SM00479">
    <property type="entry name" value="EXOIII"/>
    <property type="match status" value="1"/>
</dbReference>
<keyword evidence="1" id="KW-0540">Nuclease</keyword>
<comment type="caution">
    <text evidence="10">The sequence shown here is derived from an EMBL/GenBank/DDBJ whole genome shotgun (WGS) entry which is preliminary data.</text>
</comment>
<feature type="domain" description="GRF-type" evidence="9">
    <location>
        <begin position="570"/>
        <end position="618"/>
    </location>
</feature>
<dbReference type="InterPro" id="IPR012337">
    <property type="entry name" value="RNaseH-like_sf"/>
</dbReference>
<keyword evidence="3 7" id="KW-0863">Zinc-finger</keyword>
<dbReference type="InterPro" id="IPR010666">
    <property type="entry name" value="Znf_GRF"/>
</dbReference>
<dbReference type="InterPro" id="IPR013520">
    <property type="entry name" value="Ribonucl_H"/>
</dbReference>